<keyword evidence="3" id="KW-1185">Reference proteome</keyword>
<name>A0A918DC65_9RHOB</name>
<organism evidence="2 3">
    <name type="scientific">Gemmobacter aquaticus</name>
    <dbReference type="NCBI Taxonomy" id="490185"/>
    <lineage>
        <taxon>Bacteria</taxon>
        <taxon>Pseudomonadati</taxon>
        <taxon>Pseudomonadota</taxon>
        <taxon>Alphaproteobacteria</taxon>
        <taxon>Rhodobacterales</taxon>
        <taxon>Paracoccaceae</taxon>
        <taxon>Gemmobacter</taxon>
    </lineage>
</organism>
<gene>
    <name evidence="2" type="ORF">GCM10010991_06780</name>
</gene>
<dbReference type="RefSeq" id="WP_146285550.1">
    <property type="nucleotide sequence ID" value="NZ_BMLP01000001.1"/>
</dbReference>
<feature type="chain" id="PRO_5037875125" evidence="1">
    <location>
        <begin position="26"/>
        <end position="121"/>
    </location>
</feature>
<evidence type="ECO:0000256" key="1">
    <source>
        <dbReference type="SAM" id="SignalP"/>
    </source>
</evidence>
<feature type="signal peptide" evidence="1">
    <location>
        <begin position="1"/>
        <end position="25"/>
    </location>
</feature>
<sequence>MPRFLTISAQSMAFCLALLASPAQADLVIEGRDAQKLHCAAILVVLADRLESVGLIPPEALKQAQFTAVALLAQLPGSERDRVRALVQRSEKIMATRTMPQLIDEFRSTVDWCAAQLEPEE</sequence>
<dbReference type="OrthoDB" id="7866108at2"/>
<comment type="caution">
    <text evidence="2">The sequence shown here is derived from an EMBL/GenBank/DDBJ whole genome shotgun (WGS) entry which is preliminary data.</text>
</comment>
<evidence type="ECO:0000313" key="3">
    <source>
        <dbReference type="Proteomes" id="UP000598196"/>
    </source>
</evidence>
<protein>
    <submittedName>
        <fullName evidence="2">Uncharacterized protein</fullName>
    </submittedName>
</protein>
<proteinExistence type="predicted"/>
<reference evidence="2 3" key="1">
    <citation type="journal article" date="2014" name="Int. J. Syst. Evol. Microbiol.">
        <title>Complete genome sequence of Corynebacterium casei LMG S-19264T (=DSM 44701T), isolated from a smear-ripened cheese.</title>
        <authorList>
            <consortium name="US DOE Joint Genome Institute (JGI-PGF)"/>
            <person name="Walter F."/>
            <person name="Albersmeier A."/>
            <person name="Kalinowski J."/>
            <person name="Ruckert C."/>
        </authorList>
    </citation>
    <scope>NUCLEOTIDE SEQUENCE [LARGE SCALE GENOMIC DNA]</scope>
    <source>
        <strain evidence="2 3">CGMCC 1.7029</strain>
    </source>
</reference>
<accession>A0A918DC65</accession>
<evidence type="ECO:0000313" key="2">
    <source>
        <dbReference type="EMBL" id="GGO26228.1"/>
    </source>
</evidence>
<dbReference type="EMBL" id="BMLP01000001">
    <property type="protein sequence ID" value="GGO26228.1"/>
    <property type="molecule type" value="Genomic_DNA"/>
</dbReference>
<dbReference type="AlphaFoldDB" id="A0A918DC65"/>
<dbReference type="Proteomes" id="UP000598196">
    <property type="component" value="Unassembled WGS sequence"/>
</dbReference>
<keyword evidence="1" id="KW-0732">Signal</keyword>